<name>A0ABS9K0Y7_9RHOO</name>
<comment type="similarity">
    <text evidence="3 11 12">Belongs to the peptidase S33 family.</text>
</comment>
<comment type="catalytic activity">
    <reaction evidence="1 11 12">
        <text>Release of N-terminal proline from a peptide.</text>
        <dbReference type="EC" id="3.4.11.5"/>
    </reaction>
</comment>
<evidence type="ECO:0000256" key="1">
    <source>
        <dbReference type="ARBA" id="ARBA00001585"/>
    </source>
</evidence>
<dbReference type="InterPro" id="IPR005944">
    <property type="entry name" value="Pro_iminopeptidase"/>
</dbReference>
<evidence type="ECO:0000256" key="3">
    <source>
        <dbReference type="ARBA" id="ARBA00010088"/>
    </source>
</evidence>
<dbReference type="EMBL" id="JAKLTN010000001">
    <property type="protein sequence ID" value="MCG2576840.1"/>
    <property type="molecule type" value="Genomic_DNA"/>
</dbReference>
<comment type="subcellular location">
    <subcellularLocation>
        <location evidence="2 11">Cytoplasm</location>
    </subcellularLocation>
</comment>
<organism evidence="14 15">
    <name type="scientific">Dechloromonas hankyongensis</name>
    <dbReference type="NCBI Taxonomy" id="2908002"/>
    <lineage>
        <taxon>Bacteria</taxon>
        <taxon>Pseudomonadati</taxon>
        <taxon>Pseudomonadota</taxon>
        <taxon>Betaproteobacteria</taxon>
        <taxon>Rhodocyclales</taxon>
        <taxon>Azonexaceae</taxon>
        <taxon>Dechloromonas</taxon>
    </lineage>
</organism>
<keyword evidence="9 11" id="KW-0378">Hydrolase</keyword>
<keyword evidence="15" id="KW-1185">Reference proteome</keyword>
<sequence>MSINPLFPEAQPRCARRIAVGDGHYLYVEELGPADGLPVLFLHGGPGSGCTPAQRRLFDPQRFRAILVDQRGAGRSLPLGELGDNTTADLVADLEIVREALGIPAWIVFGGSWGSLLALAYAQIYPERVLGLVLRGIFLGSRQEIAAYVGGINPLAHHAWTAFASALQEPASAYLLATCADRILRGKASQAMSACRAWLDYERALLGEPPLEREPDDRELAKVRIQMHYLTRDCFLMPGQLLAGVERLRHIPAAIVQGLADPVCPPQAAEMLHRAWPEATWFPVAQAGHAGLSPPIARACIKALEWVAEAASNFAE</sequence>
<dbReference type="PIRSF" id="PIRSF006431">
    <property type="entry name" value="Pept_S33"/>
    <property type="match status" value="1"/>
</dbReference>
<comment type="caution">
    <text evidence="14">The sequence shown here is derived from an EMBL/GenBank/DDBJ whole genome shotgun (WGS) entry which is preliminary data.</text>
</comment>
<evidence type="ECO:0000256" key="5">
    <source>
        <dbReference type="ARBA" id="ARBA00021843"/>
    </source>
</evidence>
<evidence type="ECO:0000256" key="4">
    <source>
        <dbReference type="ARBA" id="ARBA00012568"/>
    </source>
</evidence>
<proteinExistence type="inferred from homology"/>
<dbReference type="InterPro" id="IPR029058">
    <property type="entry name" value="AB_hydrolase_fold"/>
</dbReference>
<dbReference type="RefSeq" id="WP_275709182.1">
    <property type="nucleotide sequence ID" value="NZ_JAKLTN010000001.1"/>
</dbReference>
<keyword evidence="8 11" id="KW-0645">Protease</keyword>
<keyword evidence="6 11" id="KW-0031">Aminopeptidase</keyword>
<evidence type="ECO:0000256" key="2">
    <source>
        <dbReference type="ARBA" id="ARBA00004496"/>
    </source>
</evidence>
<dbReference type="Pfam" id="PF00561">
    <property type="entry name" value="Abhydrolase_1"/>
    <property type="match status" value="1"/>
</dbReference>
<dbReference type="GO" id="GO:0004177">
    <property type="term" value="F:aminopeptidase activity"/>
    <property type="evidence" value="ECO:0007669"/>
    <property type="project" value="UniProtKB-KW"/>
</dbReference>
<protein>
    <recommendedName>
        <fullName evidence="5 11">Proline iminopeptidase</fullName>
        <shortName evidence="11">PIP</shortName>
        <ecNumber evidence="4 11">3.4.11.5</ecNumber>
    </recommendedName>
    <alternativeName>
        <fullName evidence="10 11">Prolyl aminopeptidase</fullName>
    </alternativeName>
</protein>
<evidence type="ECO:0000256" key="6">
    <source>
        <dbReference type="ARBA" id="ARBA00022438"/>
    </source>
</evidence>
<keyword evidence="7 11" id="KW-0963">Cytoplasm</keyword>
<evidence type="ECO:0000256" key="7">
    <source>
        <dbReference type="ARBA" id="ARBA00022490"/>
    </source>
</evidence>
<dbReference type="NCBIfam" id="TIGR01249">
    <property type="entry name" value="pro_imino_pep_1"/>
    <property type="match status" value="1"/>
</dbReference>
<evidence type="ECO:0000313" key="15">
    <source>
        <dbReference type="Proteomes" id="UP001165384"/>
    </source>
</evidence>
<dbReference type="SUPFAM" id="SSF53474">
    <property type="entry name" value="alpha/beta-Hydrolases"/>
    <property type="match status" value="1"/>
</dbReference>
<feature type="domain" description="AB hydrolase-1" evidence="13">
    <location>
        <begin position="38"/>
        <end position="290"/>
    </location>
</feature>
<evidence type="ECO:0000259" key="13">
    <source>
        <dbReference type="Pfam" id="PF00561"/>
    </source>
</evidence>
<dbReference type="EC" id="3.4.11.5" evidence="4 11"/>
<accession>A0ABS9K0Y7</accession>
<dbReference type="PRINTS" id="PR00793">
    <property type="entry name" value="PROAMNOPTASE"/>
</dbReference>
<dbReference type="Proteomes" id="UP001165384">
    <property type="component" value="Unassembled WGS sequence"/>
</dbReference>
<evidence type="ECO:0000256" key="10">
    <source>
        <dbReference type="ARBA" id="ARBA00029605"/>
    </source>
</evidence>
<dbReference type="PANTHER" id="PTHR43722:SF1">
    <property type="entry name" value="PROLINE IMINOPEPTIDASE"/>
    <property type="match status" value="1"/>
</dbReference>
<evidence type="ECO:0000256" key="8">
    <source>
        <dbReference type="ARBA" id="ARBA00022670"/>
    </source>
</evidence>
<dbReference type="InterPro" id="IPR000073">
    <property type="entry name" value="AB_hydrolase_1"/>
</dbReference>
<evidence type="ECO:0000256" key="9">
    <source>
        <dbReference type="ARBA" id="ARBA00022801"/>
    </source>
</evidence>
<dbReference type="InterPro" id="IPR002410">
    <property type="entry name" value="Peptidase_S33"/>
</dbReference>
<reference evidence="14" key="1">
    <citation type="submission" date="2022-01" db="EMBL/GenBank/DDBJ databases">
        <authorList>
            <person name="Jo J.-H."/>
            <person name="Im W.-T."/>
        </authorList>
    </citation>
    <scope>NUCLEOTIDE SEQUENCE</scope>
    <source>
        <strain evidence="14">XY25</strain>
    </source>
</reference>
<gene>
    <name evidence="14" type="primary">pip</name>
    <name evidence="14" type="ORF">LZ012_07520</name>
</gene>
<dbReference type="Gene3D" id="3.40.50.1820">
    <property type="entry name" value="alpha/beta hydrolase"/>
    <property type="match status" value="1"/>
</dbReference>
<dbReference type="PANTHER" id="PTHR43722">
    <property type="entry name" value="PROLINE IMINOPEPTIDASE"/>
    <property type="match status" value="1"/>
</dbReference>
<evidence type="ECO:0000256" key="11">
    <source>
        <dbReference type="PIRNR" id="PIRNR006431"/>
    </source>
</evidence>
<evidence type="ECO:0000313" key="14">
    <source>
        <dbReference type="EMBL" id="MCG2576840.1"/>
    </source>
</evidence>
<evidence type="ECO:0000256" key="12">
    <source>
        <dbReference type="RuleBase" id="RU003421"/>
    </source>
</evidence>